<dbReference type="Pfam" id="PF10925">
    <property type="entry name" value="DUF2680"/>
    <property type="match status" value="1"/>
</dbReference>
<dbReference type="AlphaFoldDB" id="A0A7C2E2L8"/>
<gene>
    <name evidence="2" type="ORF">ENQ34_03590</name>
</gene>
<feature type="chain" id="PRO_5028092977" evidence="1">
    <location>
        <begin position="45"/>
        <end position="150"/>
    </location>
</feature>
<sequence>MLKAKERKTVRKGGESKMLRNKKFLVALALVLALAIAIPVFAQAATAPAAAQTNATIAPDKVQEIIAVRKQMLDLKQQLIDKYLNAGVITQEQAKAAKERLERCRQNLEQNPNVVPGFSCYGYGGGCGGYGMGFQNGSCGNCPNQGQQSI</sequence>
<evidence type="ECO:0000256" key="1">
    <source>
        <dbReference type="SAM" id="SignalP"/>
    </source>
</evidence>
<accession>A0A7C2E2L8</accession>
<comment type="caution">
    <text evidence="2">The sequence shown here is derived from an EMBL/GenBank/DDBJ whole genome shotgun (WGS) entry which is preliminary data.</text>
</comment>
<protein>
    <submittedName>
        <fullName evidence="2">DUF2680 domain-containing protein</fullName>
    </submittedName>
</protein>
<dbReference type="InterPro" id="IPR024485">
    <property type="entry name" value="DUF2680"/>
</dbReference>
<reference evidence="2" key="1">
    <citation type="journal article" date="2020" name="mSystems">
        <title>Genome- and Community-Level Interaction Insights into Carbon Utilization and Element Cycling Functions of Hydrothermarchaeota in Hydrothermal Sediment.</title>
        <authorList>
            <person name="Zhou Z."/>
            <person name="Liu Y."/>
            <person name="Xu W."/>
            <person name="Pan J."/>
            <person name="Luo Z.H."/>
            <person name="Li M."/>
        </authorList>
    </citation>
    <scope>NUCLEOTIDE SEQUENCE [LARGE SCALE GENOMIC DNA]</scope>
    <source>
        <strain evidence="2">SpSt-300</strain>
    </source>
</reference>
<proteinExistence type="predicted"/>
<dbReference type="EMBL" id="DSMU01000231">
    <property type="protein sequence ID" value="HEL65749.1"/>
    <property type="molecule type" value="Genomic_DNA"/>
</dbReference>
<evidence type="ECO:0000313" key="2">
    <source>
        <dbReference type="EMBL" id="HEL65749.1"/>
    </source>
</evidence>
<name>A0A7C2E2L8_9THEO</name>
<organism evidence="2">
    <name type="scientific">Ammonifex degensii</name>
    <dbReference type="NCBI Taxonomy" id="42838"/>
    <lineage>
        <taxon>Bacteria</taxon>
        <taxon>Bacillati</taxon>
        <taxon>Bacillota</taxon>
        <taxon>Clostridia</taxon>
        <taxon>Thermoanaerobacterales</taxon>
        <taxon>Thermoanaerobacteraceae</taxon>
        <taxon>Ammonifex</taxon>
    </lineage>
</organism>
<keyword evidence="1" id="KW-0732">Signal</keyword>
<feature type="signal peptide" evidence="1">
    <location>
        <begin position="1"/>
        <end position="44"/>
    </location>
</feature>